<protein>
    <submittedName>
        <fullName evidence="2">Venom protein</fullName>
    </submittedName>
</protein>
<accession>A0A1W6EW23</accession>
<evidence type="ECO:0000256" key="1">
    <source>
        <dbReference type="SAM" id="SignalP"/>
    </source>
</evidence>
<feature type="signal peptide" evidence="1">
    <location>
        <begin position="1"/>
        <end position="16"/>
    </location>
</feature>
<evidence type="ECO:0000313" key="2">
    <source>
        <dbReference type="EMBL" id="ARK19914.1"/>
    </source>
</evidence>
<organism evidence="2">
    <name type="scientific">Ampulex compressa</name>
    <name type="common">Emerald cockroach wasp</name>
    <dbReference type="NCBI Taxonomy" id="860918"/>
    <lineage>
        <taxon>Eukaryota</taxon>
        <taxon>Metazoa</taxon>
        <taxon>Ecdysozoa</taxon>
        <taxon>Arthropoda</taxon>
        <taxon>Hexapoda</taxon>
        <taxon>Insecta</taxon>
        <taxon>Pterygota</taxon>
        <taxon>Neoptera</taxon>
        <taxon>Endopterygota</taxon>
        <taxon>Hymenoptera</taxon>
        <taxon>Apocrita</taxon>
        <taxon>Aculeata</taxon>
        <taxon>Apoidea</taxon>
        <taxon>Ampulicidae</taxon>
        <taxon>Ampulicini</taxon>
        <taxon>Ampulex</taxon>
    </lineage>
</organism>
<reference evidence="2" key="1">
    <citation type="submission" date="2017-02" db="EMBL/GenBank/DDBJ databases">
        <title>Parasitoid Jewel Wasp Mounts Multi-Pronged Neurochemical Attack to Hijack a Host Brain.</title>
        <authorList>
            <person name="Arvidson R.S."/>
            <person name="Kaiser M."/>
            <person name="Libersat F."/>
            <person name="Adams M.E."/>
        </authorList>
    </citation>
    <scope>NUCLEOTIDE SEQUENCE</scope>
    <source>
        <strain evidence="2">132</strain>
    </source>
</reference>
<proteinExistence type="evidence at transcript level"/>
<sequence>MLKAEIVLWLLASIYGLEIANVVKRDVNIPPDTLKEIQKDVKEKVNYLLLHSVIDWKDTHVIFSIMHHNASLVFQKKLTRELDDVRLSVQTAHDNGIDAIYSIQDIENTLQAFQKNAELQFKECEAVGWKDFINNYDIISKITQTGYRVLEEMKDIQKSCLSRASYVKMCDPERFLTANQNVLSFYKKLKLHPLHRKLVFLQLLDKYAKCLKTYSNEGMKRVNAFRPISKSCVDGAE</sequence>
<dbReference type="AlphaFoldDB" id="A0A1W6EW23"/>
<name>A0A1W6EW23_AMPCP</name>
<dbReference type="EMBL" id="KY563505">
    <property type="protein sequence ID" value="ARK19914.1"/>
    <property type="molecule type" value="mRNA"/>
</dbReference>
<feature type="chain" id="PRO_5012054567" evidence="1">
    <location>
        <begin position="17"/>
        <end position="237"/>
    </location>
</feature>
<keyword evidence="1" id="KW-0732">Signal</keyword>